<keyword evidence="3" id="KW-1185">Reference proteome</keyword>
<comment type="caution">
    <text evidence="2">The sequence shown here is derived from an EMBL/GenBank/DDBJ whole genome shotgun (WGS) entry which is preliminary data.</text>
</comment>
<proteinExistence type="predicted"/>
<protein>
    <submittedName>
        <fullName evidence="2">Uncharacterized protein</fullName>
    </submittedName>
</protein>
<dbReference type="Proteomes" id="UP000613974">
    <property type="component" value="Unassembled WGS sequence"/>
</dbReference>
<dbReference type="RefSeq" id="WP_376564783.1">
    <property type="nucleotide sequence ID" value="NZ_JBHJSP010000001.1"/>
</dbReference>
<reference evidence="3" key="1">
    <citation type="submission" date="2023-07" db="EMBL/GenBank/DDBJ databases">
        <title>Whole genome shotgun sequence of Streptomyces nojiriensis NBRC 13794.</title>
        <authorList>
            <person name="Komaki H."/>
            <person name="Tamura T."/>
        </authorList>
    </citation>
    <scope>NUCLEOTIDE SEQUENCE [LARGE SCALE GENOMIC DNA]</scope>
    <source>
        <strain evidence="3">NBRC 13794</strain>
    </source>
</reference>
<dbReference type="InterPro" id="IPR045428">
    <property type="entry name" value="EACC1"/>
</dbReference>
<evidence type="ECO:0000313" key="3">
    <source>
        <dbReference type="Proteomes" id="UP000613974"/>
    </source>
</evidence>
<organism evidence="2 3">
    <name type="scientific">Streptomyces nojiriensis</name>
    <dbReference type="NCBI Taxonomy" id="66374"/>
    <lineage>
        <taxon>Bacteria</taxon>
        <taxon>Bacillati</taxon>
        <taxon>Actinomycetota</taxon>
        <taxon>Actinomycetes</taxon>
        <taxon>Kitasatosporales</taxon>
        <taxon>Streptomycetaceae</taxon>
        <taxon>Streptomyces</taxon>
    </lineage>
</organism>
<dbReference type="EMBL" id="BNEC01000003">
    <property type="protein sequence ID" value="GHI68553.1"/>
    <property type="molecule type" value="Genomic_DNA"/>
</dbReference>
<accession>A0ABQ3SK94</accession>
<sequence length="142" mass="14755">MRVRIESGDGEPAAAGTAGLTGDFADWLTQDREVSRYTAVQRVRATAPSGAMSGDLVEWINLAVSSGFSATALVYAHRTFRASLPPRLRSEARLVVEYDGVRVVVEDGTAEDAARVARALAGGQADPGPSHGASQETPGAGS</sequence>
<dbReference type="Pfam" id="PF19953">
    <property type="entry name" value="EACC1"/>
    <property type="match status" value="1"/>
</dbReference>
<name>A0ABQ3SK94_9ACTN</name>
<evidence type="ECO:0000256" key="1">
    <source>
        <dbReference type="SAM" id="MobiDB-lite"/>
    </source>
</evidence>
<feature type="compositionally biased region" description="Polar residues" evidence="1">
    <location>
        <begin position="132"/>
        <end position="142"/>
    </location>
</feature>
<feature type="region of interest" description="Disordered" evidence="1">
    <location>
        <begin position="121"/>
        <end position="142"/>
    </location>
</feature>
<evidence type="ECO:0000313" key="2">
    <source>
        <dbReference type="EMBL" id="GHI68553.1"/>
    </source>
</evidence>
<gene>
    <name evidence="2" type="ORF">Snoj_24710</name>
</gene>